<evidence type="ECO:0000313" key="3">
    <source>
        <dbReference type="Proteomes" id="UP000034349"/>
    </source>
</evidence>
<protein>
    <recommendedName>
        <fullName evidence="1">Aminoglycoside phosphotransferase domain-containing protein</fullName>
    </recommendedName>
</protein>
<sequence>MISEKIRTTLEIPHEIEGIVRNDPFIKTLSNINSIRPVSGGVAHNVYKIDSRDSSYYLKIRGDHFVTIPTIACNPNDIEHEHRALIMLGGVVPNLVPQVHSYNPDEHYLVLSDVIGKGKKLETLFEERHIQKQIFEKYGQTLGVIHNATQNISEPVRVNGDKEYFQKVLMHRFGYRNNSTLNLLIQELSALRNRRLILGDAAPKNIGVPHKDGLLTFFDLETAHAGNAEFDFGYAIAHVVLHTLTNKKLMLKSIEEFVEGYGNSNFDPNLVEKIVKGILLYRLGSIIPYPIKLTVEKKKKAEAIILNDLEKVNGPESWFKYFE</sequence>
<reference evidence="2 3" key="1">
    <citation type="journal article" date="2015" name="Nature">
        <title>rRNA introns, odd ribosomes, and small enigmatic genomes across a large radiation of phyla.</title>
        <authorList>
            <person name="Brown C.T."/>
            <person name="Hug L.A."/>
            <person name="Thomas B.C."/>
            <person name="Sharon I."/>
            <person name="Castelle C.J."/>
            <person name="Singh A."/>
            <person name="Wilkins M.J."/>
            <person name="Williams K.H."/>
            <person name="Banfield J.F."/>
        </authorList>
    </citation>
    <scope>NUCLEOTIDE SEQUENCE [LARGE SCALE GENOMIC DNA]</scope>
</reference>
<dbReference type="AlphaFoldDB" id="A0A0F9YZ17"/>
<dbReference type="Gene3D" id="3.90.1200.10">
    <property type="match status" value="1"/>
</dbReference>
<dbReference type="Gene3D" id="3.30.200.20">
    <property type="entry name" value="Phosphorylase Kinase, domain 1"/>
    <property type="match status" value="1"/>
</dbReference>
<dbReference type="InterPro" id="IPR002575">
    <property type="entry name" value="Aminoglycoside_PTrfase"/>
</dbReference>
<proteinExistence type="predicted"/>
<evidence type="ECO:0000259" key="1">
    <source>
        <dbReference type="Pfam" id="PF01636"/>
    </source>
</evidence>
<gene>
    <name evidence="2" type="ORF">UR23_C0014G0007</name>
</gene>
<dbReference type="InterPro" id="IPR011009">
    <property type="entry name" value="Kinase-like_dom_sf"/>
</dbReference>
<name>A0A0F9YZ17_9BACT</name>
<dbReference type="Pfam" id="PF01636">
    <property type="entry name" value="APH"/>
    <property type="match status" value="1"/>
</dbReference>
<dbReference type="EMBL" id="LBOK01000014">
    <property type="protein sequence ID" value="KKP36638.1"/>
    <property type="molecule type" value="Genomic_DNA"/>
</dbReference>
<organism evidence="2 3">
    <name type="scientific">Candidatus Roizmanbacteria bacterium GW2011_GWA2_32_13</name>
    <dbReference type="NCBI Taxonomy" id="1618475"/>
    <lineage>
        <taxon>Bacteria</taxon>
        <taxon>Candidatus Roizmaniibacteriota</taxon>
    </lineage>
</organism>
<evidence type="ECO:0000313" key="2">
    <source>
        <dbReference type="EMBL" id="KKP36638.1"/>
    </source>
</evidence>
<feature type="domain" description="Aminoglycoside phosphotransferase" evidence="1">
    <location>
        <begin position="35"/>
        <end position="238"/>
    </location>
</feature>
<dbReference type="Proteomes" id="UP000034349">
    <property type="component" value="Unassembled WGS sequence"/>
</dbReference>
<dbReference type="SUPFAM" id="SSF56112">
    <property type="entry name" value="Protein kinase-like (PK-like)"/>
    <property type="match status" value="1"/>
</dbReference>
<comment type="caution">
    <text evidence="2">The sequence shown here is derived from an EMBL/GenBank/DDBJ whole genome shotgun (WGS) entry which is preliminary data.</text>
</comment>
<accession>A0A0F9YZ17</accession>